<dbReference type="Pfam" id="PF10604">
    <property type="entry name" value="Polyketide_cyc2"/>
    <property type="match status" value="1"/>
</dbReference>
<name>A0ABW2CJH7_9ACTN</name>
<dbReference type="Proteomes" id="UP001596380">
    <property type="component" value="Unassembled WGS sequence"/>
</dbReference>
<dbReference type="SUPFAM" id="SSF55961">
    <property type="entry name" value="Bet v1-like"/>
    <property type="match status" value="1"/>
</dbReference>
<evidence type="ECO:0000313" key="2">
    <source>
        <dbReference type="Proteomes" id="UP001596380"/>
    </source>
</evidence>
<dbReference type="InterPro" id="IPR023393">
    <property type="entry name" value="START-like_dom_sf"/>
</dbReference>
<keyword evidence="2" id="KW-1185">Reference proteome</keyword>
<dbReference type="CDD" id="cd08862">
    <property type="entry name" value="SRPBCC_Smu440-like"/>
    <property type="match status" value="1"/>
</dbReference>
<dbReference type="EMBL" id="JBHSXS010000007">
    <property type="protein sequence ID" value="MFC6881115.1"/>
    <property type="molecule type" value="Genomic_DNA"/>
</dbReference>
<dbReference type="InterPro" id="IPR019587">
    <property type="entry name" value="Polyketide_cyclase/dehydratase"/>
</dbReference>
<sequence length="141" mass="15444">MRYETAVTIDASPQTIWTVLVDIESWPDMTPSIKRVERLDDGPLAVGARARVHQPRLPAAVWTVTELEPHTSFIWEARTPGVTTVAGHIITASNPNGPATVRFTLDQTGPLAPLLSLFTGRLSRGYVDLEARGLKTQTESL</sequence>
<evidence type="ECO:0000313" key="1">
    <source>
        <dbReference type="EMBL" id="MFC6881115.1"/>
    </source>
</evidence>
<dbReference type="RefSeq" id="WP_160819381.1">
    <property type="nucleotide sequence ID" value="NZ_JBHSXE010000001.1"/>
</dbReference>
<accession>A0ABW2CJH7</accession>
<organism evidence="1 2">
    <name type="scientific">Actinomadura yumaensis</name>
    <dbReference type="NCBI Taxonomy" id="111807"/>
    <lineage>
        <taxon>Bacteria</taxon>
        <taxon>Bacillati</taxon>
        <taxon>Actinomycetota</taxon>
        <taxon>Actinomycetes</taxon>
        <taxon>Streptosporangiales</taxon>
        <taxon>Thermomonosporaceae</taxon>
        <taxon>Actinomadura</taxon>
    </lineage>
</organism>
<gene>
    <name evidence="1" type="ORF">ACFQKB_15210</name>
</gene>
<comment type="caution">
    <text evidence="1">The sequence shown here is derived from an EMBL/GenBank/DDBJ whole genome shotgun (WGS) entry which is preliminary data.</text>
</comment>
<proteinExistence type="predicted"/>
<reference evidence="2" key="1">
    <citation type="journal article" date="2019" name="Int. J. Syst. Evol. Microbiol.">
        <title>The Global Catalogue of Microorganisms (GCM) 10K type strain sequencing project: providing services to taxonomists for standard genome sequencing and annotation.</title>
        <authorList>
            <consortium name="The Broad Institute Genomics Platform"/>
            <consortium name="The Broad Institute Genome Sequencing Center for Infectious Disease"/>
            <person name="Wu L."/>
            <person name="Ma J."/>
        </authorList>
    </citation>
    <scope>NUCLEOTIDE SEQUENCE [LARGE SCALE GENOMIC DNA]</scope>
    <source>
        <strain evidence="2">JCM 3369</strain>
    </source>
</reference>
<protein>
    <submittedName>
        <fullName evidence="1">SRPBCC family protein</fullName>
    </submittedName>
</protein>
<dbReference type="Gene3D" id="3.30.530.20">
    <property type="match status" value="1"/>
</dbReference>